<dbReference type="PANTHER" id="PTHR31008">
    <property type="entry name" value="COP1-INTERACTING PROTEIN-RELATED"/>
    <property type="match status" value="1"/>
</dbReference>
<accession>D7MRR2</accession>
<dbReference type="AlphaFoldDB" id="D7MRR2"/>
<dbReference type="PANTHER" id="PTHR31008:SF13">
    <property type="entry name" value="COP1-INTERACTING PROTEIN-LIKE PROTEIN-RELATED"/>
    <property type="match status" value="1"/>
</dbReference>
<keyword evidence="2" id="KW-1185">Reference proteome</keyword>
<dbReference type="EMBL" id="GL348720">
    <property type="protein sequence ID" value="EFH40428.1"/>
    <property type="molecule type" value="Genomic_DNA"/>
</dbReference>
<dbReference type="Proteomes" id="UP000008694">
    <property type="component" value="Unassembled WGS sequence"/>
</dbReference>
<proteinExistence type="predicted"/>
<dbReference type="Gramene" id="scaffold_801685.1">
    <property type="protein sequence ID" value="scaffold_801685.1"/>
    <property type="gene ID" value="scaffold_801685.1"/>
</dbReference>
<reference evidence="2" key="1">
    <citation type="journal article" date="2011" name="Nat. Genet.">
        <title>The Arabidopsis lyrata genome sequence and the basis of rapid genome size change.</title>
        <authorList>
            <person name="Hu T.T."/>
            <person name="Pattyn P."/>
            <person name="Bakker E.G."/>
            <person name="Cao J."/>
            <person name="Cheng J.-F."/>
            <person name="Clark R.M."/>
            <person name="Fahlgren N."/>
            <person name="Fawcett J.A."/>
            <person name="Grimwood J."/>
            <person name="Gundlach H."/>
            <person name="Haberer G."/>
            <person name="Hollister J.D."/>
            <person name="Ossowski S."/>
            <person name="Ottilar R.P."/>
            <person name="Salamov A.A."/>
            <person name="Schneeberger K."/>
            <person name="Spannagl M."/>
            <person name="Wang X."/>
            <person name="Yang L."/>
            <person name="Nasrallah M.E."/>
            <person name="Bergelson J."/>
            <person name="Carrington J.C."/>
            <person name="Gaut B.S."/>
            <person name="Schmutz J."/>
            <person name="Mayer K.F.X."/>
            <person name="Van de Peer Y."/>
            <person name="Grigoriev I.V."/>
            <person name="Nordborg M."/>
            <person name="Weigel D."/>
            <person name="Guo Y.-L."/>
        </authorList>
    </citation>
    <scope>NUCLEOTIDE SEQUENCE [LARGE SCALE GENOMIC DNA]</scope>
    <source>
        <strain evidence="2">cv. MN47</strain>
    </source>
</reference>
<protein>
    <submittedName>
        <fullName evidence="1">Uncharacterized protein</fullName>
    </submittedName>
</protein>
<sequence length="143" mass="16135">MKADTVLDYAVFELSPKHSRKRETGLASGLIEPFVNHLRVLESQASKRDQSSVRLEVEKNRKWLILAHKKNTRELEAARTLYSQDNGGVADATNEACYKYISLPQRRPDLITKNMNTNAQTLVNIEVPTLMILKTRLIGPGTS</sequence>
<evidence type="ECO:0000313" key="1">
    <source>
        <dbReference type="EMBL" id="EFH40428.1"/>
    </source>
</evidence>
<dbReference type="HOGENOM" id="CLU_1808848_0_0_1"/>
<name>D7MRR2_ARALL</name>
<dbReference type="STRING" id="81972.D7MRR2"/>
<evidence type="ECO:0000313" key="2">
    <source>
        <dbReference type="Proteomes" id="UP000008694"/>
    </source>
</evidence>
<gene>
    <name evidence="1" type="ORF">ARALYDRAFT_918285</name>
</gene>
<organism evidence="2">
    <name type="scientific">Arabidopsis lyrata subsp. lyrata</name>
    <name type="common">Lyre-leaved rock-cress</name>
    <dbReference type="NCBI Taxonomy" id="81972"/>
    <lineage>
        <taxon>Eukaryota</taxon>
        <taxon>Viridiplantae</taxon>
        <taxon>Streptophyta</taxon>
        <taxon>Embryophyta</taxon>
        <taxon>Tracheophyta</taxon>
        <taxon>Spermatophyta</taxon>
        <taxon>Magnoliopsida</taxon>
        <taxon>eudicotyledons</taxon>
        <taxon>Gunneridae</taxon>
        <taxon>Pentapetalae</taxon>
        <taxon>rosids</taxon>
        <taxon>malvids</taxon>
        <taxon>Brassicales</taxon>
        <taxon>Brassicaceae</taxon>
        <taxon>Camelineae</taxon>
        <taxon>Arabidopsis</taxon>
    </lineage>
</organism>